<dbReference type="SUPFAM" id="SSF49562">
    <property type="entry name" value="C2 domain (Calcium/lipid-binding domain, CaLB)"/>
    <property type="match status" value="1"/>
</dbReference>
<evidence type="ECO:0000256" key="3">
    <source>
        <dbReference type="ARBA" id="ARBA00022912"/>
    </source>
</evidence>
<feature type="region of interest" description="Disordered" evidence="6">
    <location>
        <begin position="973"/>
        <end position="1010"/>
    </location>
</feature>
<feature type="region of interest" description="Disordered" evidence="6">
    <location>
        <begin position="41"/>
        <end position="60"/>
    </location>
</feature>
<feature type="compositionally biased region" description="Polar residues" evidence="6">
    <location>
        <begin position="718"/>
        <end position="736"/>
    </location>
</feature>
<dbReference type="Proteomes" id="UP001558632">
    <property type="component" value="Unassembled WGS sequence"/>
</dbReference>
<accession>A0ABR3KFM9</accession>
<dbReference type="InterPro" id="IPR014020">
    <property type="entry name" value="Tensin_C2-dom"/>
</dbReference>
<dbReference type="Gene3D" id="2.30.29.30">
    <property type="entry name" value="Pleckstrin-homology domain (PH domain)/Phosphotyrosine-binding domain (PTB)"/>
    <property type="match status" value="1"/>
</dbReference>
<keyword evidence="11" id="KW-1185">Reference proteome</keyword>
<dbReference type="CDD" id="cd09927">
    <property type="entry name" value="SH2_Tensin_like"/>
    <property type="match status" value="1"/>
</dbReference>
<evidence type="ECO:0000256" key="1">
    <source>
        <dbReference type="ARBA" id="ARBA00007881"/>
    </source>
</evidence>
<dbReference type="Gene3D" id="3.90.190.10">
    <property type="entry name" value="Protein tyrosine phosphatase superfamily"/>
    <property type="match status" value="1"/>
</dbReference>
<feature type="domain" description="SH2" evidence="8">
    <location>
        <begin position="1227"/>
        <end position="1334"/>
    </location>
</feature>
<feature type="region of interest" description="Disordered" evidence="6">
    <location>
        <begin position="690"/>
        <end position="736"/>
    </location>
</feature>
<dbReference type="InterPro" id="IPR000980">
    <property type="entry name" value="SH2"/>
</dbReference>
<dbReference type="SUPFAM" id="SSF50729">
    <property type="entry name" value="PH domain-like"/>
    <property type="match status" value="1"/>
</dbReference>
<keyword evidence="3" id="KW-0904">Protein phosphatase</keyword>
<comment type="caution">
    <text evidence="10">The sequence shown here is derived from an EMBL/GenBank/DDBJ whole genome shotgun (WGS) entry which is preliminary data.</text>
</comment>
<evidence type="ECO:0000313" key="10">
    <source>
        <dbReference type="EMBL" id="KAL1234861.1"/>
    </source>
</evidence>
<evidence type="ECO:0000256" key="7">
    <source>
        <dbReference type="SAM" id="SignalP"/>
    </source>
</evidence>
<feature type="domain" description="C2 tensin-type" evidence="9">
    <location>
        <begin position="219"/>
        <end position="349"/>
    </location>
</feature>
<dbReference type="InterPro" id="IPR013625">
    <property type="entry name" value="PTB"/>
</dbReference>
<dbReference type="PROSITE" id="PS51182">
    <property type="entry name" value="C2_TENSIN"/>
    <property type="match status" value="1"/>
</dbReference>
<feature type="signal peptide" evidence="7">
    <location>
        <begin position="1"/>
        <end position="23"/>
    </location>
</feature>
<feature type="compositionally biased region" description="Basic and acidic residues" evidence="6">
    <location>
        <begin position="434"/>
        <end position="447"/>
    </location>
</feature>
<dbReference type="Pfam" id="PF10409">
    <property type="entry name" value="PTEN_C2"/>
    <property type="match status" value="1"/>
</dbReference>
<dbReference type="EMBL" id="JBEUSY010000405">
    <property type="protein sequence ID" value="KAL1234861.1"/>
    <property type="molecule type" value="Genomic_DNA"/>
</dbReference>
<feature type="chain" id="PRO_5046698956" evidence="7">
    <location>
        <begin position="24"/>
        <end position="1495"/>
    </location>
</feature>
<dbReference type="Gene3D" id="3.30.505.10">
    <property type="entry name" value="SH2 domain"/>
    <property type="match status" value="1"/>
</dbReference>
<dbReference type="InterPro" id="IPR035012">
    <property type="entry name" value="Tensin-like_SH2"/>
</dbReference>
<reference evidence="10 11" key="1">
    <citation type="submission" date="2024-07" db="EMBL/GenBank/DDBJ databases">
        <title>Enhanced genomic and transcriptomic resources for Trichinella pseudospiralis and T. spiralis underpin the discovery of pronounced molecular differences between stages and species.</title>
        <authorList>
            <person name="Pasi K.K."/>
            <person name="La Rosa G."/>
            <person name="Gomez-Morales M.A."/>
            <person name="Tosini F."/>
            <person name="Sumanam S."/>
            <person name="Young N.D."/>
            <person name="Chang B.C."/>
            <person name="Robin G.B."/>
        </authorList>
    </citation>
    <scope>NUCLEOTIDE SEQUENCE [LARGE SCALE GENOMIC DNA]</scope>
    <source>
        <strain evidence="10">ISS534</strain>
    </source>
</reference>
<comment type="similarity">
    <text evidence="1">Belongs to the PTEN phosphatase protein family.</text>
</comment>
<evidence type="ECO:0000259" key="8">
    <source>
        <dbReference type="PROSITE" id="PS50001"/>
    </source>
</evidence>
<dbReference type="SUPFAM" id="SSF52799">
    <property type="entry name" value="(Phosphotyrosine protein) phosphatases II"/>
    <property type="match status" value="1"/>
</dbReference>
<keyword evidence="7" id="KW-0732">Signal</keyword>
<dbReference type="InterPro" id="IPR011993">
    <property type="entry name" value="PH-like_dom_sf"/>
</dbReference>
<dbReference type="SMART" id="SM01326">
    <property type="entry name" value="PTEN_C2"/>
    <property type="match status" value="1"/>
</dbReference>
<dbReference type="CDD" id="cd01213">
    <property type="entry name" value="PTB_tensin"/>
    <property type="match status" value="1"/>
</dbReference>
<dbReference type="InterPro" id="IPR033929">
    <property type="entry name" value="Tensin_PTB"/>
</dbReference>
<sequence>MRGGNGNLSSVQLVFFCCSCCCPIDFIYKVQHLHAVLPSPGNTMKSSQRTRNSKVTRNNSCQPSSMLTFAFAGCDDLYSKSVQLTIKMLASKHDGKFKVDFQRFQKRSELANLNVFECGWPECLAPALEKLCTICKEMDRWLELSTENVVVIHQKGGFRRAAVVVSAFMHYCSICASESQMLEHLAMQQYCKQHSLLPSQRRYVQNFANLLSERIQVNSEPVVLYTLVVRGLTKRCPVYFKIYGKMVPVFTSNVVSGNTAEVLVARFRPPVSLRGDILLKCCSAEDEFHQKCTLFQCQFNTCTVNNHSCRKIVFKNDELDYPISENLSLELFCAIIEPNCKSEIYPTDDNGNNSSSLSFNTSNIEPVYLEPSTDNSFNSFEWFYDHNSSNEDGSKAEQQSSGGTTLAMRRRTATTPPPRDADPILEPDPDADLDVDHDRATEAGKDNGRKKRWLSRGSVESGRRDVEPALERPVVVDVRGKRASFDVVTADSLGIVDVSPFRVGRAGVDRETRAPHWAPPQTRRVIDTNYGPFESPFRPPAVVPPGKRAASPAPVRGHHARASPTVDKGDIDVDLVGEDRYDPQSRAFSYVPAQSLEEHFRAPKKPTKLVPAFKYTDNWTVADEPLVAVEEDPASARVPNFDDLCDPNFYLNFDNGRLSGTATESHNGAETDHHALSLCTDVSVDCPIGDQGSNAWGADDNDPQQQQQQQQPAAEASSKPSSTRHPSTFHSNNYHSPLSAATLDSRWSPSPSSRGDFHFDDLTLGLEPLQTRRYQHRPGQQLLLFDCSEPTTPRPFNNRCPSPNFYRNRQKLQVETRPVYTPTAWEERFLGGLGDQWDDGQRVSMARRPLYYGNSLPEWPAESDADSISAGGPVDSESWLDLQMQKLKIRREVNDPARRRRREQERLLLEELKQVQHVDGGRGRFGRQGAVAGAVAGSKGAPLMDESTASAVSSISNSSPGRANEESHTITITNNNNTTTTTPPHPGFTRRKTNNANTTIPTSDRDTSPLLDVQSTVGRNRDGLWSSSSSSHRHACYNPHQTNFDHCYYYSNTLSSTKSASSPKSILKKPKSFPAQPFVSPSYQATEELQSGNYYHDQVDGPDSSSYLKSRIDNTLASTDQPDYASSYMLNSPARVETPAFPVRRMETPLPYHPLLYAGASTDDSRMMMSRVQNKPPPPPPPMSIRSLSPGSHYYAHSVRSSLASLLETMEVVHHHPVFVKDTSKYWYKPQISREETISVLKDKQPGSFIIRDSSSFPGAFGLALKVATAPPGVMTKGNSDGSELVRHFLIETTAKGVKLKGCNNEPVFGSLAALVYQHSITPLALPCKLLLPDYDPAVSVEQVTTAQQLLEQGAACNVTYLYSNETESLTGPEAIRRTIDSALVLSSQKKIEPLNVHFKVSSQGITITDNARKVFFRRHYPVQTITHCGLDPENRQWCCNSNTGPARIYGFVARKSLAKSENVCHLFAELEPEQPASAIVNFVNKVIINPNRSQ</sequence>
<dbReference type="SUPFAM" id="SSF55550">
    <property type="entry name" value="SH2 domain"/>
    <property type="match status" value="1"/>
</dbReference>
<feature type="compositionally biased region" description="Acidic residues" evidence="6">
    <location>
        <begin position="423"/>
        <end position="433"/>
    </location>
</feature>
<feature type="region of interest" description="Disordered" evidence="6">
    <location>
        <begin position="538"/>
        <end position="570"/>
    </location>
</feature>
<dbReference type="SMART" id="SM00252">
    <property type="entry name" value="SH2"/>
    <property type="match status" value="1"/>
</dbReference>
<feature type="compositionally biased region" description="Low complexity" evidence="6">
    <location>
        <begin position="973"/>
        <end position="982"/>
    </location>
</feature>
<dbReference type="PROSITE" id="PS50001">
    <property type="entry name" value="SH2"/>
    <property type="match status" value="1"/>
</dbReference>
<dbReference type="PANTHER" id="PTHR45734:SF10">
    <property type="entry name" value="BLISTERY, ISOFORM A"/>
    <property type="match status" value="1"/>
</dbReference>
<evidence type="ECO:0000256" key="6">
    <source>
        <dbReference type="SAM" id="MobiDB-lite"/>
    </source>
</evidence>
<keyword evidence="4 5" id="KW-0727">SH2 domain</keyword>
<dbReference type="InterPro" id="IPR035892">
    <property type="entry name" value="C2_domain_sf"/>
</dbReference>
<gene>
    <name evidence="10" type="ORF">TSPI_08868</name>
</gene>
<evidence type="ECO:0000256" key="4">
    <source>
        <dbReference type="ARBA" id="ARBA00022999"/>
    </source>
</evidence>
<feature type="region of interest" description="Disordered" evidence="6">
    <location>
        <begin position="388"/>
        <end position="465"/>
    </location>
</feature>
<proteinExistence type="inferred from homology"/>
<organism evidence="10 11">
    <name type="scientific">Trichinella spiralis</name>
    <name type="common">Trichina worm</name>
    <dbReference type="NCBI Taxonomy" id="6334"/>
    <lineage>
        <taxon>Eukaryota</taxon>
        <taxon>Metazoa</taxon>
        <taxon>Ecdysozoa</taxon>
        <taxon>Nematoda</taxon>
        <taxon>Enoplea</taxon>
        <taxon>Dorylaimia</taxon>
        <taxon>Trichinellida</taxon>
        <taxon>Trichinellidae</taxon>
        <taxon>Trichinella</taxon>
    </lineage>
</organism>
<dbReference type="InterPro" id="IPR051484">
    <property type="entry name" value="Tensin_PTEN_phosphatase"/>
</dbReference>
<dbReference type="Pfam" id="PF00017">
    <property type="entry name" value="SH2"/>
    <property type="match status" value="1"/>
</dbReference>
<dbReference type="SMART" id="SM00462">
    <property type="entry name" value="PTB"/>
    <property type="match status" value="1"/>
</dbReference>
<name>A0ABR3KFM9_TRISP</name>
<protein>
    <submittedName>
        <fullName evidence="10">Tensin</fullName>
    </submittedName>
</protein>
<dbReference type="InterPro" id="IPR036860">
    <property type="entry name" value="SH2_dom_sf"/>
</dbReference>
<dbReference type="InterPro" id="IPR029021">
    <property type="entry name" value="Prot-tyrosine_phosphatase-like"/>
</dbReference>
<dbReference type="InterPro" id="IPR006020">
    <property type="entry name" value="PTB/PI_dom"/>
</dbReference>
<dbReference type="Gene3D" id="2.60.40.1110">
    <property type="match status" value="1"/>
</dbReference>
<evidence type="ECO:0000313" key="11">
    <source>
        <dbReference type="Proteomes" id="UP001558632"/>
    </source>
</evidence>
<evidence type="ECO:0000256" key="2">
    <source>
        <dbReference type="ARBA" id="ARBA00022801"/>
    </source>
</evidence>
<keyword evidence="2" id="KW-0378">Hydrolase</keyword>
<evidence type="ECO:0000259" key="9">
    <source>
        <dbReference type="PROSITE" id="PS51182"/>
    </source>
</evidence>
<dbReference type="PANTHER" id="PTHR45734">
    <property type="entry name" value="TENSIN"/>
    <property type="match status" value="1"/>
</dbReference>
<evidence type="ECO:0000256" key="5">
    <source>
        <dbReference type="PROSITE-ProRule" id="PRU00191"/>
    </source>
</evidence>
<dbReference type="Pfam" id="PF08416">
    <property type="entry name" value="PTB"/>
    <property type="match status" value="1"/>
</dbReference>